<dbReference type="InterPro" id="IPR001506">
    <property type="entry name" value="Peptidase_M12A"/>
</dbReference>
<keyword evidence="11" id="KW-1185">Reference proteome</keyword>
<dbReference type="GO" id="GO:0004222">
    <property type="term" value="F:metalloendopeptidase activity"/>
    <property type="evidence" value="ECO:0007669"/>
    <property type="project" value="UniProtKB-UniRule"/>
</dbReference>
<keyword evidence="4 7" id="KW-0862">Zinc</keyword>
<dbReference type="PANTHER" id="PTHR10127:SF780">
    <property type="entry name" value="METALLOENDOPEPTIDASE"/>
    <property type="match status" value="1"/>
</dbReference>
<dbReference type="GO" id="GO:0006508">
    <property type="term" value="P:proteolysis"/>
    <property type="evidence" value="ECO:0007669"/>
    <property type="project" value="UniProtKB-KW"/>
</dbReference>
<dbReference type="Proteomes" id="UP000050794">
    <property type="component" value="Unassembled WGS sequence"/>
</dbReference>
<evidence type="ECO:0000256" key="1">
    <source>
        <dbReference type="ARBA" id="ARBA00022670"/>
    </source>
</evidence>
<dbReference type="Gene3D" id="3.40.390.10">
    <property type="entry name" value="Collagenase (Catalytic Domain)"/>
    <property type="match status" value="1"/>
</dbReference>
<evidence type="ECO:0000256" key="6">
    <source>
        <dbReference type="ARBA" id="ARBA00023157"/>
    </source>
</evidence>
<accession>A0A183UT49</accession>
<comment type="caution">
    <text evidence="7">Lacks conserved residue(s) required for the propagation of feature annotation.</text>
</comment>
<dbReference type="InterPro" id="IPR006026">
    <property type="entry name" value="Peptidase_Metallo"/>
</dbReference>
<feature type="binding site" evidence="7">
    <location>
        <position position="233"/>
    </location>
    <ligand>
        <name>Zn(2+)</name>
        <dbReference type="ChEBI" id="CHEBI:29105"/>
        <note>catalytic</note>
    </ligand>
</feature>
<keyword evidence="1 7" id="KW-0645">Protease</keyword>
<evidence type="ECO:0000313" key="11">
    <source>
        <dbReference type="Proteomes" id="UP000050794"/>
    </source>
</evidence>
<dbReference type="SUPFAM" id="SSF55486">
    <property type="entry name" value="Metalloproteases ('zincins'), catalytic domain"/>
    <property type="match status" value="1"/>
</dbReference>
<feature type="domain" description="Peptidase M12A" evidence="9">
    <location>
        <begin position="117"/>
        <end position="304"/>
    </location>
</feature>
<dbReference type="PROSITE" id="PS51864">
    <property type="entry name" value="ASTACIN"/>
    <property type="match status" value="1"/>
</dbReference>
<sequence>MKTWRKHENCQQEIRYKLLAQSATPKILLATTMWLAILLLLQLTSASCKNELLGKSVTGSETFLTEEDFKRAKLIKHNDSEVIDDSELYNPDLPEGDIGSIPSSLSLSSGSNRMKRNAIRLQSRRWPNGRVPYAISDRYDAYSKAIIAAAIAEIQGYTCIRIEPRTAADTDYVFIAPINHCSSELKVDFENEDTRQVKVNKISGGLQYLSLTSHCLHMGSILHEFMHALGFFHEHDAFRMQTLGDIDHLDTPYDYNSIMHYPSTAFTINGQATIVPKQSGVSIGQRIGFSATDLLKINRLYNCLSGDTTTTTEPTTTTGLSS</sequence>
<evidence type="ECO:0000256" key="7">
    <source>
        <dbReference type="PROSITE-ProRule" id="PRU01211"/>
    </source>
</evidence>
<proteinExistence type="predicted"/>
<name>A0A183UT49_TOXCA</name>
<dbReference type="EMBL" id="UYWY01020945">
    <property type="protein sequence ID" value="VDM42990.1"/>
    <property type="molecule type" value="Genomic_DNA"/>
</dbReference>
<evidence type="ECO:0000259" key="9">
    <source>
        <dbReference type="PROSITE" id="PS51864"/>
    </source>
</evidence>
<evidence type="ECO:0000256" key="2">
    <source>
        <dbReference type="ARBA" id="ARBA00022723"/>
    </source>
</evidence>
<dbReference type="CDD" id="cd04280">
    <property type="entry name" value="ZnMc_astacin_like"/>
    <property type="match status" value="1"/>
</dbReference>
<dbReference type="InterPro" id="IPR024079">
    <property type="entry name" value="MetalloPept_cat_dom_sf"/>
</dbReference>
<dbReference type="InterPro" id="IPR034035">
    <property type="entry name" value="Astacin-like_dom"/>
</dbReference>
<dbReference type="PANTHER" id="PTHR10127">
    <property type="entry name" value="DISCOIDIN, CUB, EGF, LAMININ , AND ZINC METALLOPROTEASE DOMAIN CONTAINING"/>
    <property type="match status" value="1"/>
</dbReference>
<dbReference type="EC" id="3.4.24.-" evidence="8"/>
<keyword evidence="5 7" id="KW-0482">Metalloprotease</keyword>
<reference evidence="10 11" key="2">
    <citation type="submission" date="2018-11" db="EMBL/GenBank/DDBJ databases">
        <authorList>
            <consortium name="Pathogen Informatics"/>
        </authorList>
    </citation>
    <scope>NUCLEOTIDE SEQUENCE [LARGE SCALE GENOMIC DNA]</scope>
</reference>
<dbReference type="AlphaFoldDB" id="A0A183UT49"/>
<evidence type="ECO:0000256" key="3">
    <source>
        <dbReference type="ARBA" id="ARBA00022801"/>
    </source>
</evidence>
<gene>
    <name evidence="10" type="ORF">TCNE_LOCUS11669</name>
</gene>
<evidence type="ECO:0000313" key="10">
    <source>
        <dbReference type="EMBL" id="VDM42990.1"/>
    </source>
</evidence>
<keyword evidence="3 7" id="KW-0378">Hydrolase</keyword>
<evidence type="ECO:0000256" key="8">
    <source>
        <dbReference type="RuleBase" id="RU361183"/>
    </source>
</evidence>
<feature type="binding site" evidence="7">
    <location>
        <position position="227"/>
    </location>
    <ligand>
        <name>Zn(2+)</name>
        <dbReference type="ChEBI" id="CHEBI:29105"/>
        <note>catalytic</note>
    </ligand>
</feature>
<feature type="active site" evidence="7">
    <location>
        <position position="224"/>
    </location>
</feature>
<dbReference type="WBParaSite" id="TCNE_0001166901-mRNA-1">
    <property type="protein sequence ID" value="TCNE_0001166901-mRNA-1"/>
    <property type="gene ID" value="TCNE_0001166901"/>
</dbReference>
<keyword evidence="2 7" id="KW-0479">Metal-binding</keyword>
<evidence type="ECO:0000256" key="4">
    <source>
        <dbReference type="ARBA" id="ARBA00022833"/>
    </source>
</evidence>
<dbReference type="GO" id="GO:0008270">
    <property type="term" value="F:zinc ion binding"/>
    <property type="evidence" value="ECO:0007669"/>
    <property type="project" value="UniProtKB-UniRule"/>
</dbReference>
<protein>
    <recommendedName>
        <fullName evidence="8">Metalloendopeptidase</fullName>
        <ecNumber evidence="8">3.4.24.-</ecNumber>
    </recommendedName>
</protein>
<dbReference type="SMART" id="SM00235">
    <property type="entry name" value="ZnMc"/>
    <property type="match status" value="1"/>
</dbReference>
<evidence type="ECO:0000313" key="12">
    <source>
        <dbReference type="WBParaSite" id="TCNE_0001166901-mRNA-1"/>
    </source>
</evidence>
<organism evidence="11 12">
    <name type="scientific">Toxocara canis</name>
    <name type="common">Canine roundworm</name>
    <dbReference type="NCBI Taxonomy" id="6265"/>
    <lineage>
        <taxon>Eukaryota</taxon>
        <taxon>Metazoa</taxon>
        <taxon>Ecdysozoa</taxon>
        <taxon>Nematoda</taxon>
        <taxon>Chromadorea</taxon>
        <taxon>Rhabditida</taxon>
        <taxon>Spirurina</taxon>
        <taxon>Ascaridomorpha</taxon>
        <taxon>Ascaridoidea</taxon>
        <taxon>Toxocaridae</taxon>
        <taxon>Toxocara</taxon>
    </lineage>
</organism>
<keyword evidence="6" id="KW-1015">Disulfide bond</keyword>
<dbReference type="Pfam" id="PF01400">
    <property type="entry name" value="Astacin"/>
    <property type="match status" value="1"/>
</dbReference>
<dbReference type="PRINTS" id="PR00480">
    <property type="entry name" value="ASTACIN"/>
</dbReference>
<comment type="cofactor">
    <cofactor evidence="7 8">
        <name>Zn(2+)</name>
        <dbReference type="ChEBI" id="CHEBI:29105"/>
    </cofactor>
    <text evidence="7 8">Binds 1 zinc ion per subunit.</text>
</comment>
<evidence type="ECO:0000256" key="5">
    <source>
        <dbReference type="ARBA" id="ARBA00023049"/>
    </source>
</evidence>
<feature type="binding site" evidence="7">
    <location>
        <position position="223"/>
    </location>
    <ligand>
        <name>Zn(2+)</name>
        <dbReference type="ChEBI" id="CHEBI:29105"/>
        <note>catalytic</note>
    </ligand>
</feature>
<reference evidence="12" key="1">
    <citation type="submission" date="2016-06" db="UniProtKB">
        <authorList>
            <consortium name="WormBaseParasite"/>
        </authorList>
    </citation>
    <scope>IDENTIFICATION</scope>
</reference>